<dbReference type="WBParaSite" id="Bm13058.1">
    <property type="protein sequence ID" value="Bm13058.1"/>
    <property type="gene ID" value="WBGene00233319"/>
</dbReference>
<reference evidence="2" key="3">
    <citation type="submission" date="2019-04" db="EMBL/GenBank/DDBJ databases">
        <authorList>
            <person name="Howe K."/>
            <person name="Paulini M."/>
            <person name="Williams G."/>
        </authorList>
    </citation>
    <scope>NUCLEOTIDE SEQUENCE [LARGE SCALE GENOMIC DNA]</scope>
    <source>
        <strain evidence="2">FR3</strain>
    </source>
</reference>
<evidence type="ECO:0000313" key="2">
    <source>
        <dbReference type="EMBL" id="VIP00008.1"/>
    </source>
</evidence>
<dbReference type="RefSeq" id="XP_042938771.1">
    <property type="nucleotide sequence ID" value="XM_043082837.1"/>
</dbReference>
<evidence type="ECO:0000313" key="4">
    <source>
        <dbReference type="WBParaSite" id="Bm13058.1"/>
    </source>
</evidence>
<reference evidence="4" key="4">
    <citation type="submission" date="2019-12" db="UniProtKB">
        <authorList>
            <consortium name="WormBaseParasite"/>
        </authorList>
    </citation>
    <scope>IDENTIFICATION</scope>
</reference>
<organism evidence="3 4">
    <name type="scientific">Brugia malayi</name>
    <name type="common">Filarial nematode worm</name>
    <dbReference type="NCBI Taxonomy" id="6279"/>
    <lineage>
        <taxon>Eukaryota</taxon>
        <taxon>Metazoa</taxon>
        <taxon>Ecdysozoa</taxon>
        <taxon>Nematoda</taxon>
        <taxon>Chromadorea</taxon>
        <taxon>Rhabditida</taxon>
        <taxon>Spirurina</taxon>
        <taxon>Spiruromorpha</taxon>
        <taxon>Filarioidea</taxon>
        <taxon>Onchocercidae</taxon>
        <taxon>Brugia</taxon>
    </lineage>
</organism>
<evidence type="ECO:0000313" key="5">
    <source>
        <dbReference type="WormBase" id="Bm13058"/>
    </source>
</evidence>
<dbReference type="KEGG" id="bmy:BM_BM13058"/>
<reference evidence="1 3" key="1">
    <citation type="journal article" date="2007" name="Science">
        <title>Draft genome of the filarial nematode parasite Brugia malayi.</title>
        <authorList>
            <person name="Ghedin E."/>
            <person name="Wang S."/>
            <person name="Spiro D."/>
            <person name="Caler E."/>
            <person name="Zhao Q."/>
            <person name="Crabtree J."/>
            <person name="Allen J.E."/>
            <person name="Delcher A.L."/>
            <person name="Guiliano D.B."/>
            <person name="Miranda-Saavedra D."/>
            <person name="Angiuoli S.V."/>
            <person name="Creasy T."/>
            <person name="Amedeo P."/>
            <person name="Haas B."/>
            <person name="El-Sayed N.M."/>
            <person name="Wortman J.R."/>
            <person name="Feldblyum T."/>
            <person name="Tallon L."/>
            <person name="Schatz M."/>
            <person name="Shumway M."/>
            <person name="Koo H."/>
            <person name="Salzberg S.L."/>
            <person name="Schobel S."/>
            <person name="Pertea M."/>
            <person name="Pop M."/>
            <person name="White O."/>
            <person name="Barton G.J."/>
            <person name="Carlow C.K."/>
            <person name="Crawford M.J."/>
            <person name="Daub J."/>
            <person name="Dimmic M.W."/>
            <person name="Estes C.F."/>
            <person name="Foster J.M."/>
            <person name="Ganatra M."/>
            <person name="Gregory W.F."/>
            <person name="Johnson N.M."/>
            <person name="Jin J."/>
            <person name="Komuniecki R."/>
            <person name="Korf I."/>
            <person name="Kumar S."/>
            <person name="Laney S."/>
            <person name="Li B.W."/>
            <person name="Li W."/>
            <person name="Lindblom T.H."/>
            <person name="Lustigman S."/>
            <person name="Ma D."/>
            <person name="Maina C.V."/>
            <person name="Martin D.M."/>
            <person name="McCarter J.P."/>
            <person name="McReynolds L."/>
            <person name="Mitreva M."/>
            <person name="Nutman T.B."/>
            <person name="Parkinson J."/>
            <person name="Peregrin-Alvarez J.M."/>
            <person name="Poole C."/>
            <person name="Ren Q."/>
            <person name="Saunders L."/>
            <person name="Sluder A.E."/>
            <person name="Smith K."/>
            <person name="Stanke M."/>
            <person name="Unnasch T.R."/>
            <person name="Ware J."/>
            <person name="Wei A.D."/>
            <person name="Weil G."/>
            <person name="Williams D.J."/>
            <person name="Zhang Y."/>
            <person name="Williams S.A."/>
            <person name="Fraser-Liggett C."/>
            <person name="Slatko B."/>
            <person name="Blaxter M.L."/>
            <person name="Scott A.L."/>
        </authorList>
    </citation>
    <scope>NUCLEOTIDE SEQUENCE</scope>
    <source>
        <strain evidence="1 3">FR3</strain>
    </source>
</reference>
<protein>
    <submittedName>
        <fullName evidence="1 4">Bm13058</fullName>
    </submittedName>
</protein>
<evidence type="ECO:0000313" key="3">
    <source>
        <dbReference type="Proteomes" id="UP000006672"/>
    </source>
</evidence>
<dbReference type="CTD" id="66057756"/>
<accession>A0A0K0IWQ9</accession>
<evidence type="ECO:0000313" key="1">
    <source>
        <dbReference type="EMBL" id="CDP93722.1"/>
    </source>
</evidence>
<sequence length="63" mass="6904">MPNTSKTDPIDPPAIMPVPALAALKTISPEQNLALISWCKVLPSRKYTLITDFFAAFTAFILL</sequence>
<dbReference type="WormBase" id="Bm13058">
    <property type="protein sequence ID" value="BM29621"/>
    <property type="gene ID" value="WBGene00233319"/>
</dbReference>
<gene>
    <name evidence="1 4 5" type="ORF">Bm13058</name>
    <name evidence="2" type="ORF">BM_BM13058</name>
    <name evidence="1" type="ORF">BM_Bm13058</name>
</gene>
<name>A0A0K0IWQ9_BRUMA</name>
<dbReference type="EMBL" id="LN856902">
    <property type="protein sequence ID" value="CDP93722.1"/>
    <property type="molecule type" value="Genomic_DNA"/>
</dbReference>
<accession>A0A4E9FS50</accession>
<dbReference type="AlphaFoldDB" id="A0A0K0IWQ9"/>
<dbReference type="EMBL" id="CAAKNF010000008">
    <property type="protein sequence ID" value="VIP00008.1"/>
    <property type="molecule type" value="Genomic_DNA"/>
</dbReference>
<dbReference type="Proteomes" id="UP000006672">
    <property type="component" value="Unassembled WGS sequence"/>
</dbReference>
<proteinExistence type="predicted"/>
<reference evidence="1" key="2">
    <citation type="submission" date="2012-12" db="EMBL/GenBank/DDBJ databases">
        <authorList>
            <person name="Gao Y.W."/>
            <person name="Fan S.T."/>
            <person name="Sun H.T."/>
            <person name="Wang Z."/>
            <person name="Gao X.L."/>
            <person name="Li Y.G."/>
            <person name="Wang T.C."/>
            <person name="Zhang K."/>
            <person name="Xu W.W."/>
            <person name="Yu Z.J."/>
            <person name="Xia X.Z."/>
        </authorList>
    </citation>
    <scope>NUCLEOTIDE SEQUENCE</scope>
    <source>
        <strain evidence="1">FR3</strain>
    </source>
</reference>
<keyword evidence="3" id="KW-1185">Reference proteome</keyword>
<dbReference type="GeneID" id="66057756"/>